<proteinExistence type="predicted"/>
<protein>
    <submittedName>
        <fullName evidence="1">Uncharacterized protein</fullName>
    </submittedName>
</protein>
<feature type="non-terminal residue" evidence="1">
    <location>
        <position position="1"/>
    </location>
</feature>
<sequence>GVDGLMESPQRLRLTQAPMAGLAGESLVVVGPSQRWKRMEEDAAMWAVLYQAGEEVDMEGPGIVQRSVGKGSIMALAFDLPLAVLMLRQGDPANTESTGRADGPARPSHLACHIGPQEPDSIPYADLLGRLLLELATSLFPCPVPHMWHLPQGVPGIVVYSGDEDTADVEWNQQQFREMTDAGGRMNLYLIPGNTHSTPADVADYQKHHDVGPHPNIRALDGAPVSARVDEMVRQIREFEEMFGVPARSLRNHCISWAGYLEPVRGMAECGVGMDGNYFCSTFLRDRGYAPYAGFGAAMPLRFGLPDGELISVRQQHTHTMDDVYFGPENVPYSYRMSPELWETVLGRVLDDVAQRFHVPHATCIHPSNWVRFSRDQGLALVRLGLEREMPVWSFDQWLTFLEARETWRCESIQWDGERLAATFSGDGGAFAFVLPQKWRDREIVEIEARGGVVDPETRRFGETVRMIRADGESKVEVMARYR</sequence>
<gene>
    <name evidence="1" type="ORF">METZ01_LOCUS140499</name>
</gene>
<evidence type="ECO:0000313" key="1">
    <source>
        <dbReference type="EMBL" id="SVA87645.1"/>
    </source>
</evidence>
<dbReference type="AlphaFoldDB" id="A0A381ZEB0"/>
<dbReference type="EMBL" id="UINC01021005">
    <property type="protein sequence ID" value="SVA87645.1"/>
    <property type="molecule type" value="Genomic_DNA"/>
</dbReference>
<accession>A0A381ZEB0</accession>
<reference evidence="1" key="1">
    <citation type="submission" date="2018-05" db="EMBL/GenBank/DDBJ databases">
        <authorList>
            <person name="Lanie J.A."/>
            <person name="Ng W.-L."/>
            <person name="Kazmierczak K.M."/>
            <person name="Andrzejewski T.M."/>
            <person name="Davidsen T.M."/>
            <person name="Wayne K.J."/>
            <person name="Tettelin H."/>
            <person name="Glass J.I."/>
            <person name="Rusch D."/>
            <person name="Podicherti R."/>
            <person name="Tsui H.-C.T."/>
            <person name="Winkler M.E."/>
        </authorList>
    </citation>
    <scope>NUCLEOTIDE SEQUENCE</scope>
</reference>
<organism evidence="1">
    <name type="scientific">marine metagenome</name>
    <dbReference type="NCBI Taxonomy" id="408172"/>
    <lineage>
        <taxon>unclassified sequences</taxon>
        <taxon>metagenomes</taxon>
        <taxon>ecological metagenomes</taxon>
    </lineage>
</organism>
<name>A0A381ZEB0_9ZZZZ</name>